<proteinExistence type="predicted"/>
<organism evidence="2 3">
    <name type="scientific">Leucobacter triazinivorans</name>
    <dbReference type="NCBI Taxonomy" id="1784719"/>
    <lineage>
        <taxon>Bacteria</taxon>
        <taxon>Bacillati</taxon>
        <taxon>Actinomycetota</taxon>
        <taxon>Actinomycetes</taxon>
        <taxon>Micrococcales</taxon>
        <taxon>Microbacteriaceae</taxon>
        <taxon>Leucobacter</taxon>
    </lineage>
</organism>
<reference evidence="2 3" key="1">
    <citation type="submission" date="2019-02" db="EMBL/GenBank/DDBJ databases">
        <authorList>
            <person name="Sun L."/>
            <person name="Pan D."/>
            <person name="Wu X."/>
        </authorList>
    </citation>
    <scope>NUCLEOTIDE SEQUENCE [LARGE SCALE GENOMIC DNA]</scope>
    <source>
        <strain evidence="2 3">JW-1</strain>
    </source>
</reference>
<evidence type="ECO:0000256" key="1">
    <source>
        <dbReference type="SAM" id="MobiDB-lite"/>
    </source>
</evidence>
<dbReference type="Proteomes" id="UP000289260">
    <property type="component" value="Chromosome"/>
</dbReference>
<evidence type="ECO:0000313" key="3">
    <source>
        <dbReference type="Proteomes" id="UP000289260"/>
    </source>
</evidence>
<accession>A0A4P6KHF3</accession>
<sequence>MKVMIASEWLDEYVSAAAVAWLSRPDSIAALSADDDSWHERSVDAEKLTTELQARLDDATDQFIAGAISAPVLARIESTLRPQIEEAQKAATPTIVDDGVRNVLTAEDIQNAWDNIGLLEQRRILKLLFDIRITQAPRHGPNSVQPERVIISPRTPDRG</sequence>
<keyword evidence="3" id="KW-1185">Reference proteome</keyword>
<dbReference type="KEGG" id="ltr:EVS81_13395"/>
<dbReference type="EMBL" id="CP035806">
    <property type="protein sequence ID" value="QBE49693.1"/>
    <property type="molecule type" value="Genomic_DNA"/>
</dbReference>
<feature type="region of interest" description="Disordered" evidence="1">
    <location>
        <begin position="138"/>
        <end position="159"/>
    </location>
</feature>
<protein>
    <submittedName>
        <fullName evidence="2">Uncharacterized protein</fullName>
    </submittedName>
</protein>
<evidence type="ECO:0000313" key="2">
    <source>
        <dbReference type="EMBL" id="QBE49693.1"/>
    </source>
</evidence>
<dbReference type="AlphaFoldDB" id="A0A4P6KHF3"/>
<gene>
    <name evidence="2" type="ORF">EVS81_13395</name>
</gene>
<name>A0A4P6KHF3_9MICO</name>
<dbReference type="OrthoDB" id="4500247at2"/>